<dbReference type="GO" id="GO:0004674">
    <property type="term" value="F:protein serine/threonine kinase activity"/>
    <property type="evidence" value="ECO:0007669"/>
    <property type="project" value="UniProtKB-KW"/>
</dbReference>
<protein>
    <recommendedName>
        <fullName evidence="7">Protein kinase domain-containing protein</fullName>
    </recommendedName>
</protein>
<evidence type="ECO:0000256" key="6">
    <source>
        <dbReference type="SAM" id="MobiDB-lite"/>
    </source>
</evidence>
<keyword evidence="3" id="KW-0547">Nucleotide-binding</keyword>
<keyword evidence="1" id="KW-0723">Serine/threonine-protein kinase</keyword>
<dbReference type="InterPro" id="IPR011009">
    <property type="entry name" value="Kinase-like_dom_sf"/>
</dbReference>
<dbReference type="EMBL" id="CAMPGE010000579">
    <property type="protein sequence ID" value="CAI2359329.1"/>
    <property type="molecule type" value="Genomic_DNA"/>
</dbReference>
<evidence type="ECO:0000256" key="1">
    <source>
        <dbReference type="ARBA" id="ARBA00022527"/>
    </source>
</evidence>
<dbReference type="Pfam" id="PF00069">
    <property type="entry name" value="Pkinase"/>
    <property type="match status" value="1"/>
</dbReference>
<reference evidence="8" key="1">
    <citation type="submission" date="2023-07" db="EMBL/GenBank/DDBJ databases">
        <authorList>
            <consortium name="AG Swart"/>
            <person name="Singh M."/>
            <person name="Singh A."/>
            <person name="Seah K."/>
            <person name="Emmerich C."/>
        </authorList>
    </citation>
    <scope>NUCLEOTIDE SEQUENCE</scope>
    <source>
        <strain evidence="8">DP1</strain>
    </source>
</reference>
<name>A0AAD1U5C7_EUPCR</name>
<dbReference type="Proteomes" id="UP001295684">
    <property type="component" value="Unassembled WGS sequence"/>
</dbReference>
<evidence type="ECO:0000256" key="2">
    <source>
        <dbReference type="ARBA" id="ARBA00022679"/>
    </source>
</evidence>
<dbReference type="PANTHER" id="PTHR24345:SF0">
    <property type="entry name" value="CELL CYCLE SERINE_THREONINE-PROTEIN KINASE CDC5_MSD2"/>
    <property type="match status" value="1"/>
</dbReference>
<keyword evidence="9" id="KW-1185">Reference proteome</keyword>
<sequence>MDCFKLAEKFAEGSYGAVYFCSLDRRKRSVKELPRDTLQEILECKNLVCKKITPDEDDDEAGDYIQQEIDIMKKVNHKNILKLFHSFKEDKTSYLVLKLCNGGCLTDLRKKRESIFNEKFVRQIAFEIAEGLCYLNDNNIMHRDMKLDNIFINFPGYKKKGIVPDSFIDKFDPQNDPIEIIIGDLGLAKENNKLMKKGTICGTPDTMAPEIVRMDEYDGKCDIWSFGAIVYELLYGFSPFKGKTWKEIINPANFSKLRIPKNIPYSLNSKALLNDTLKLDPKERITYHELLKHPFFTEEIKCDFQYPTPKKGRPSSLNDLDDNNSILFTPGSSVPYNKYSQRVKSILEINSKKVKKDYSGKEIFKKKSRARQNQIEIVKDNASSERGFSSLDSSLLSNSVVGLGINNLEVPASFMKGVHISEDEVLPNSFVEKFEGINTIKKADRKELEKAIEEGMDSQKIKTIKAAALLKKIKVPVFSQENSLNKNSLGSLDKSSSSISGFSNLQDKLKDSFRMSSMSSLQPISETDDENQTSRLEGEKYHEYHMRKALQEFEGQTVKRPKHSDEAEGEDYCEDQGEDDYESYGENDGEDQGEDFDEENQEEDFDEDCGEEND</sequence>
<dbReference type="PANTHER" id="PTHR24345">
    <property type="entry name" value="SERINE/THREONINE-PROTEIN KINASE PLK"/>
    <property type="match status" value="1"/>
</dbReference>
<evidence type="ECO:0000259" key="7">
    <source>
        <dbReference type="PROSITE" id="PS50011"/>
    </source>
</evidence>
<keyword evidence="4" id="KW-0418">Kinase</keyword>
<dbReference type="SUPFAM" id="SSF56112">
    <property type="entry name" value="Protein kinase-like (PK-like)"/>
    <property type="match status" value="1"/>
</dbReference>
<dbReference type="GO" id="GO:0005524">
    <property type="term" value="F:ATP binding"/>
    <property type="evidence" value="ECO:0007669"/>
    <property type="project" value="UniProtKB-KW"/>
</dbReference>
<dbReference type="InterPro" id="IPR000719">
    <property type="entry name" value="Prot_kinase_dom"/>
</dbReference>
<evidence type="ECO:0000256" key="4">
    <source>
        <dbReference type="ARBA" id="ARBA00022777"/>
    </source>
</evidence>
<dbReference type="AlphaFoldDB" id="A0AAD1U5C7"/>
<feature type="region of interest" description="Disordered" evidence="6">
    <location>
        <begin position="551"/>
        <end position="614"/>
    </location>
</feature>
<keyword evidence="5" id="KW-0067">ATP-binding</keyword>
<proteinExistence type="predicted"/>
<feature type="compositionally biased region" description="Acidic residues" evidence="6">
    <location>
        <begin position="567"/>
        <end position="614"/>
    </location>
</feature>
<feature type="domain" description="Protein kinase" evidence="7">
    <location>
        <begin position="4"/>
        <end position="296"/>
    </location>
</feature>
<evidence type="ECO:0000256" key="3">
    <source>
        <dbReference type="ARBA" id="ARBA00022741"/>
    </source>
</evidence>
<dbReference type="Gene3D" id="1.10.510.10">
    <property type="entry name" value="Transferase(Phosphotransferase) domain 1"/>
    <property type="match status" value="1"/>
</dbReference>
<dbReference type="SMART" id="SM00220">
    <property type="entry name" value="S_TKc"/>
    <property type="match status" value="1"/>
</dbReference>
<dbReference type="GO" id="GO:0005634">
    <property type="term" value="C:nucleus"/>
    <property type="evidence" value="ECO:0007669"/>
    <property type="project" value="TreeGrafter"/>
</dbReference>
<comment type="caution">
    <text evidence="8">The sequence shown here is derived from an EMBL/GenBank/DDBJ whole genome shotgun (WGS) entry which is preliminary data.</text>
</comment>
<dbReference type="InterPro" id="IPR008271">
    <property type="entry name" value="Ser/Thr_kinase_AS"/>
</dbReference>
<dbReference type="PROSITE" id="PS00108">
    <property type="entry name" value="PROTEIN_KINASE_ST"/>
    <property type="match status" value="1"/>
</dbReference>
<evidence type="ECO:0000313" key="8">
    <source>
        <dbReference type="EMBL" id="CAI2359329.1"/>
    </source>
</evidence>
<gene>
    <name evidence="8" type="ORF">ECRASSUSDP1_LOCUS617</name>
</gene>
<dbReference type="PROSITE" id="PS50011">
    <property type="entry name" value="PROTEIN_KINASE_DOM"/>
    <property type="match status" value="1"/>
</dbReference>
<evidence type="ECO:0000313" key="9">
    <source>
        <dbReference type="Proteomes" id="UP001295684"/>
    </source>
</evidence>
<accession>A0AAD1U5C7</accession>
<evidence type="ECO:0000256" key="5">
    <source>
        <dbReference type="ARBA" id="ARBA00022840"/>
    </source>
</evidence>
<keyword evidence="2" id="KW-0808">Transferase</keyword>
<organism evidence="8 9">
    <name type="scientific">Euplotes crassus</name>
    <dbReference type="NCBI Taxonomy" id="5936"/>
    <lineage>
        <taxon>Eukaryota</taxon>
        <taxon>Sar</taxon>
        <taxon>Alveolata</taxon>
        <taxon>Ciliophora</taxon>
        <taxon>Intramacronucleata</taxon>
        <taxon>Spirotrichea</taxon>
        <taxon>Hypotrichia</taxon>
        <taxon>Euplotida</taxon>
        <taxon>Euplotidae</taxon>
        <taxon>Moneuplotes</taxon>
    </lineage>
</organism>